<protein>
    <recommendedName>
        <fullName evidence="3">Peptidase M15A C-terminal domain-containing protein</fullName>
    </recommendedName>
</protein>
<reference evidence="1 2" key="1">
    <citation type="submission" date="2024-06" db="EMBL/GenBank/DDBJ databases">
        <title>The Natural Products Discovery Center: Release of the First 8490 Sequenced Strains for Exploring Actinobacteria Biosynthetic Diversity.</title>
        <authorList>
            <person name="Kalkreuter E."/>
            <person name="Kautsar S.A."/>
            <person name="Yang D."/>
            <person name="Bader C.D."/>
            <person name="Teijaro C.N."/>
            <person name="Fluegel L."/>
            <person name="Davis C.M."/>
            <person name="Simpson J.R."/>
            <person name="Lauterbach L."/>
            <person name="Steele A.D."/>
            <person name="Gui C."/>
            <person name="Meng S."/>
            <person name="Li G."/>
            <person name="Viehrig K."/>
            <person name="Ye F."/>
            <person name="Su P."/>
            <person name="Kiefer A.F."/>
            <person name="Nichols A."/>
            <person name="Cepeda A.J."/>
            <person name="Yan W."/>
            <person name="Fan B."/>
            <person name="Jiang Y."/>
            <person name="Adhikari A."/>
            <person name="Zheng C.-J."/>
            <person name="Schuster L."/>
            <person name="Cowan T.M."/>
            <person name="Smanski M.J."/>
            <person name="Chevrette M.G."/>
            <person name="De Carvalho L.P.S."/>
            <person name="Shen B."/>
        </authorList>
    </citation>
    <scope>NUCLEOTIDE SEQUENCE [LARGE SCALE GENOMIC DNA]</scope>
    <source>
        <strain evidence="1 2">NPDC000234</strain>
    </source>
</reference>
<keyword evidence="2" id="KW-1185">Reference proteome</keyword>
<sequence>MTAAPGGYWQAAADGGVFAFGDAMSYGSMGGKPLNRPVVGMAATPSGKGYWEVAADGGVFAFGDAMSYGSMGGKPLNRPVVGMAATPSGKGYWLTAEDGGLFSFGDAAFYGSMGGKPLNRPVVGMAATPSGKGYWEVAADGGVFAFGDAMSYGSMGGRPLNRPVVGMAATPSGKGYWLTAEDGGLFSFGDAAFRGHAVYTGQASSGAAASSQQLAQQLLASGSAFATVHPSGVRDQAFALQNLKDTAAGKPAARSCYGNAPCGTVRLHATMLQALLDITRGQTVNVSEIAGASHSPNSLHYQGTAFDIDRISGSGGSGNALAHAQADPAIGTCAAMGAAEAWLERADGSRAGAGQNGNHVHCGWAPSVA</sequence>
<name>A0ABV1WXL1_9ACTN</name>
<dbReference type="RefSeq" id="WP_350782320.1">
    <property type="nucleotide sequence ID" value="NZ_JBEPEK010000121.1"/>
</dbReference>
<gene>
    <name evidence="1" type="ORF">ABT404_18735</name>
</gene>
<comment type="caution">
    <text evidence="1">The sequence shown here is derived from an EMBL/GenBank/DDBJ whole genome shotgun (WGS) entry which is preliminary data.</text>
</comment>
<dbReference type="EMBL" id="JBEPEK010000121">
    <property type="protein sequence ID" value="MER7181490.1"/>
    <property type="molecule type" value="Genomic_DNA"/>
</dbReference>
<dbReference type="Proteomes" id="UP001474181">
    <property type="component" value="Unassembled WGS sequence"/>
</dbReference>
<dbReference type="SUPFAM" id="SSF63829">
    <property type="entry name" value="Calcium-dependent phosphotriesterase"/>
    <property type="match status" value="1"/>
</dbReference>
<evidence type="ECO:0000313" key="1">
    <source>
        <dbReference type="EMBL" id="MER7181490.1"/>
    </source>
</evidence>
<proteinExistence type="predicted"/>
<organism evidence="1 2">
    <name type="scientific">Streptomyces hyaluromycini</name>
    <dbReference type="NCBI Taxonomy" id="1377993"/>
    <lineage>
        <taxon>Bacteria</taxon>
        <taxon>Bacillati</taxon>
        <taxon>Actinomycetota</taxon>
        <taxon>Actinomycetes</taxon>
        <taxon>Kitasatosporales</taxon>
        <taxon>Streptomycetaceae</taxon>
        <taxon>Streptomyces</taxon>
    </lineage>
</organism>
<evidence type="ECO:0000313" key="2">
    <source>
        <dbReference type="Proteomes" id="UP001474181"/>
    </source>
</evidence>
<evidence type="ECO:0008006" key="3">
    <source>
        <dbReference type="Google" id="ProtNLM"/>
    </source>
</evidence>
<accession>A0ABV1WXL1</accession>